<sequence length="191" mass="20925">MKTFMEVSARASHRTVINIGAGRGGTAPRRAAHNTWTALSALKGCWDMKGTLNGISSPLARRPENEPHRGLRLRNLRKKKNGIDWNFQWNSPGRDMIETIYVPKKKNARKCCTVLMLSRKLDLSPKNKGFPSLGPSRCVVSLPSLIIRDTREHNCDTTLTSGTGSPGCYSTAGGVTPQTTPPIGTELRGEI</sequence>
<comment type="caution">
    <text evidence="2">The sequence shown here is derived from an EMBL/GenBank/DDBJ whole genome shotgun (WGS) entry which is preliminary data.</text>
</comment>
<evidence type="ECO:0000256" key="1">
    <source>
        <dbReference type="SAM" id="MobiDB-lite"/>
    </source>
</evidence>
<dbReference type="Proteomes" id="UP000299102">
    <property type="component" value="Unassembled WGS sequence"/>
</dbReference>
<evidence type="ECO:0000313" key="3">
    <source>
        <dbReference type="Proteomes" id="UP000299102"/>
    </source>
</evidence>
<keyword evidence="3" id="KW-1185">Reference proteome</keyword>
<feature type="region of interest" description="Disordered" evidence="1">
    <location>
        <begin position="168"/>
        <end position="191"/>
    </location>
</feature>
<organism evidence="2 3">
    <name type="scientific">Eumeta variegata</name>
    <name type="common">Bagworm moth</name>
    <name type="synonym">Eumeta japonica</name>
    <dbReference type="NCBI Taxonomy" id="151549"/>
    <lineage>
        <taxon>Eukaryota</taxon>
        <taxon>Metazoa</taxon>
        <taxon>Ecdysozoa</taxon>
        <taxon>Arthropoda</taxon>
        <taxon>Hexapoda</taxon>
        <taxon>Insecta</taxon>
        <taxon>Pterygota</taxon>
        <taxon>Neoptera</taxon>
        <taxon>Endopterygota</taxon>
        <taxon>Lepidoptera</taxon>
        <taxon>Glossata</taxon>
        <taxon>Ditrysia</taxon>
        <taxon>Tineoidea</taxon>
        <taxon>Psychidae</taxon>
        <taxon>Oiketicinae</taxon>
        <taxon>Eumeta</taxon>
    </lineage>
</organism>
<dbReference type="AlphaFoldDB" id="A0A4C1XDX4"/>
<proteinExistence type="predicted"/>
<name>A0A4C1XDX4_EUMVA</name>
<protein>
    <submittedName>
        <fullName evidence="2">Uncharacterized protein</fullName>
    </submittedName>
</protein>
<reference evidence="2 3" key="1">
    <citation type="journal article" date="2019" name="Commun. Biol.">
        <title>The bagworm genome reveals a unique fibroin gene that provides high tensile strength.</title>
        <authorList>
            <person name="Kono N."/>
            <person name="Nakamura H."/>
            <person name="Ohtoshi R."/>
            <person name="Tomita M."/>
            <person name="Numata K."/>
            <person name="Arakawa K."/>
        </authorList>
    </citation>
    <scope>NUCLEOTIDE SEQUENCE [LARGE SCALE GENOMIC DNA]</scope>
</reference>
<dbReference type="EMBL" id="BGZK01000791">
    <property type="protein sequence ID" value="GBP60624.1"/>
    <property type="molecule type" value="Genomic_DNA"/>
</dbReference>
<evidence type="ECO:0000313" key="2">
    <source>
        <dbReference type="EMBL" id="GBP60624.1"/>
    </source>
</evidence>
<gene>
    <name evidence="2" type="ORF">EVAR_50988_1</name>
</gene>
<accession>A0A4C1XDX4</accession>